<proteinExistence type="predicted"/>
<feature type="non-terminal residue" evidence="2">
    <location>
        <position position="1"/>
    </location>
</feature>
<keyword evidence="2" id="KW-0548">Nucleotidyltransferase</keyword>
<dbReference type="EMBL" id="CADCTG010000092">
    <property type="protein sequence ID" value="CAA9224891.1"/>
    <property type="molecule type" value="Genomic_DNA"/>
</dbReference>
<feature type="compositionally biased region" description="Basic residues" evidence="1">
    <location>
        <begin position="20"/>
        <end position="29"/>
    </location>
</feature>
<feature type="non-terminal residue" evidence="2">
    <location>
        <position position="172"/>
    </location>
</feature>
<evidence type="ECO:0000256" key="1">
    <source>
        <dbReference type="SAM" id="MobiDB-lite"/>
    </source>
</evidence>
<feature type="compositionally biased region" description="Basic residues" evidence="1">
    <location>
        <begin position="61"/>
        <end position="70"/>
    </location>
</feature>
<feature type="compositionally biased region" description="Basic residues" evidence="1">
    <location>
        <begin position="89"/>
        <end position="102"/>
    </location>
</feature>
<protein>
    <submittedName>
        <fullName evidence="2">Phosphopantetheine adenylyltransferase</fullName>
        <ecNumber evidence="2">2.7.7.3</ecNumber>
    </submittedName>
</protein>
<feature type="compositionally biased region" description="Low complexity" evidence="1">
    <location>
        <begin position="76"/>
        <end position="86"/>
    </location>
</feature>
<accession>A0A6J4HIR2</accession>
<dbReference type="AlphaFoldDB" id="A0A6J4HIR2"/>
<organism evidence="2">
    <name type="scientific">uncultured Acetobacteraceae bacterium</name>
    <dbReference type="NCBI Taxonomy" id="169975"/>
    <lineage>
        <taxon>Bacteria</taxon>
        <taxon>Pseudomonadati</taxon>
        <taxon>Pseudomonadota</taxon>
        <taxon>Alphaproteobacteria</taxon>
        <taxon>Acetobacterales</taxon>
        <taxon>Acetobacteraceae</taxon>
        <taxon>environmental samples</taxon>
    </lineage>
</organism>
<evidence type="ECO:0000313" key="2">
    <source>
        <dbReference type="EMBL" id="CAA9224891.1"/>
    </source>
</evidence>
<feature type="region of interest" description="Disordered" evidence="1">
    <location>
        <begin position="1"/>
        <end position="124"/>
    </location>
</feature>
<dbReference type="GO" id="GO:0004595">
    <property type="term" value="F:pantetheine-phosphate adenylyltransferase activity"/>
    <property type="evidence" value="ECO:0007669"/>
    <property type="project" value="UniProtKB-EC"/>
</dbReference>
<sequence>DGQARRRLPGHLRPGDQRPPRHHRARGAHPRPAGGGRRHQRRQGAALPFGGAGGAGPGRDGRHRRPHRRQAGGGALRRAAGRVRAPGGRGRHHPRPARRFGLRLRVPDGRHEPPLGPNCGDGVLDGERDAPIHLLALRQGDRAPRRRRGDLRAEAHPGADPGARAETVRARV</sequence>
<feature type="compositionally biased region" description="Basic residues" evidence="1">
    <location>
        <begin position="1"/>
        <end position="10"/>
    </location>
</feature>
<reference evidence="2" key="1">
    <citation type="submission" date="2020-02" db="EMBL/GenBank/DDBJ databases">
        <authorList>
            <person name="Meier V. D."/>
        </authorList>
    </citation>
    <scope>NUCLEOTIDE SEQUENCE</scope>
    <source>
        <strain evidence="2">AVDCRST_MAG08</strain>
    </source>
</reference>
<dbReference type="EC" id="2.7.7.3" evidence="2"/>
<keyword evidence="2" id="KW-0808">Transferase</keyword>
<feature type="region of interest" description="Disordered" evidence="1">
    <location>
        <begin position="139"/>
        <end position="172"/>
    </location>
</feature>
<name>A0A6J4HIR2_9PROT</name>
<gene>
    <name evidence="2" type="ORF">AVDCRST_MAG08-866</name>
</gene>